<dbReference type="InterPro" id="IPR003439">
    <property type="entry name" value="ABC_transporter-like_ATP-bd"/>
</dbReference>
<keyword evidence="3" id="KW-1003">Cell membrane</keyword>
<dbReference type="CDD" id="cd03255">
    <property type="entry name" value="ABC_MJ0796_LolCDE_FtsE"/>
    <property type="match status" value="1"/>
</dbReference>
<evidence type="ECO:0000256" key="1">
    <source>
        <dbReference type="ARBA" id="ARBA00004429"/>
    </source>
</evidence>
<evidence type="ECO:0000256" key="11">
    <source>
        <dbReference type="ARBA" id="ARBA00038388"/>
    </source>
</evidence>
<evidence type="ECO:0000256" key="9">
    <source>
        <dbReference type="ARBA" id="ARBA00023136"/>
    </source>
</evidence>
<evidence type="ECO:0000256" key="3">
    <source>
        <dbReference type="ARBA" id="ARBA00022475"/>
    </source>
</evidence>
<comment type="caution">
    <text evidence="15">The sequence shown here is derived from an EMBL/GenBank/DDBJ whole genome shotgun (WGS) entry which is preliminary data.</text>
</comment>
<feature type="transmembrane region" description="Helical" evidence="13">
    <location>
        <begin position="494"/>
        <end position="518"/>
    </location>
</feature>
<comment type="similarity">
    <text evidence="10">Belongs to the ABC-4 integral membrane protein family.</text>
</comment>
<keyword evidence="9 13" id="KW-0472">Membrane</keyword>
<reference evidence="15 16" key="1">
    <citation type="submission" date="2022-03" db="EMBL/GenBank/DDBJ databases">
        <title>Sinomonas sp. isolated from a soil.</title>
        <authorList>
            <person name="Han J."/>
            <person name="Kim D.-U."/>
        </authorList>
    </citation>
    <scope>NUCLEOTIDE SEQUENCE [LARGE SCALE GENOMIC DNA]</scope>
    <source>
        <strain evidence="15 16">5-5</strain>
    </source>
</reference>
<feature type="transmembrane region" description="Helical" evidence="13">
    <location>
        <begin position="583"/>
        <end position="603"/>
    </location>
</feature>
<evidence type="ECO:0000256" key="7">
    <source>
        <dbReference type="ARBA" id="ARBA00022840"/>
    </source>
</evidence>
<keyword evidence="5 13" id="KW-0812">Transmembrane</keyword>
<dbReference type="Pfam" id="PF12704">
    <property type="entry name" value="MacB_PCD"/>
    <property type="match status" value="1"/>
</dbReference>
<evidence type="ECO:0000256" key="8">
    <source>
        <dbReference type="ARBA" id="ARBA00022989"/>
    </source>
</evidence>
<evidence type="ECO:0000256" key="5">
    <source>
        <dbReference type="ARBA" id="ARBA00022692"/>
    </source>
</evidence>
<evidence type="ECO:0000313" key="15">
    <source>
        <dbReference type="EMBL" id="MCH6471305.1"/>
    </source>
</evidence>
<dbReference type="EMBL" id="JAKZBV010000001">
    <property type="protein sequence ID" value="MCH6471305.1"/>
    <property type="molecule type" value="Genomic_DNA"/>
</dbReference>
<dbReference type="InterPro" id="IPR017871">
    <property type="entry name" value="ABC_transporter-like_CS"/>
</dbReference>
<evidence type="ECO:0000256" key="12">
    <source>
        <dbReference type="SAM" id="MobiDB-lite"/>
    </source>
</evidence>
<proteinExistence type="inferred from homology"/>
<feature type="transmembrane region" description="Helical" evidence="13">
    <location>
        <begin position="242"/>
        <end position="265"/>
    </location>
</feature>
<evidence type="ECO:0000256" key="10">
    <source>
        <dbReference type="ARBA" id="ARBA00038076"/>
    </source>
</evidence>
<evidence type="ECO:0000256" key="4">
    <source>
        <dbReference type="ARBA" id="ARBA00022519"/>
    </source>
</evidence>
<keyword evidence="6" id="KW-0547">Nucleotide-binding</keyword>
<dbReference type="Pfam" id="PF00005">
    <property type="entry name" value="ABC_tran"/>
    <property type="match status" value="1"/>
</dbReference>
<dbReference type="SUPFAM" id="SSF52540">
    <property type="entry name" value="P-loop containing nucleoside triphosphate hydrolases"/>
    <property type="match status" value="1"/>
</dbReference>
<feature type="domain" description="ABC transporter" evidence="14">
    <location>
        <begin position="1"/>
        <end position="217"/>
    </location>
</feature>
<dbReference type="SMART" id="SM00382">
    <property type="entry name" value="AAA"/>
    <property type="match status" value="1"/>
</dbReference>
<dbReference type="Proteomes" id="UP001202922">
    <property type="component" value="Unassembled WGS sequence"/>
</dbReference>
<sequence>MSLDLAFGEMVAVHGSSGSGKSTLLNILGLLTRPDRGQLVIDGHDVTQLAPAHRAAFRLGRIAFVFQAFHLVEHMTVAENIALPLLHTSTPKDARRETVDVMIEKLGLGHRKDNLPRTLSGGEKQRVAIGRALVTKPTLLLCDEPTGSLDSVRSREVVELLRNLTGPEQATVIVTHDEWVAGQCDRTVRVEDGRIDAPSRRSTAARRTAAQPLQPPKTTSRWALLGMGQALRAVQRRAGRNFFTMLGVTLGVAALVLTVALSATISAQLSDTFNLYLAQRVTLKPPGDAQIGAREALSWEDSTGLARLKSLNGVEAAGVVQDVSGGAATITPVHENRTDFEGRIQAPVMSTSRGGMQAMGLELVAGRLFDAGHIARGDRVAVLSESVFQQLGRTWVPGLTVFANNTPFSVIGLVKQDLTSGSTLPSVFIPLGQTLGGEGGRASIMVKTAAGAASQVAAEGPVAWNPARPGSMTAAASPEPKSLRKAADANQQTLMIGMAAVTLVIGAVGTMNTFLVAVLERRREIGLRMALGSSRLGMMVQFATESVLTAGAGAVLGVVAAINILAVTCLVNHWVPVFSPESITLGLAAGLVIGLVAGVYPAMKAAQTDPVVTLSHG</sequence>
<evidence type="ECO:0000256" key="2">
    <source>
        <dbReference type="ARBA" id="ARBA00022448"/>
    </source>
</evidence>
<evidence type="ECO:0000259" key="14">
    <source>
        <dbReference type="PROSITE" id="PS50893"/>
    </source>
</evidence>
<dbReference type="GO" id="GO:0005524">
    <property type="term" value="F:ATP binding"/>
    <property type="evidence" value="ECO:0007669"/>
    <property type="project" value="UniProtKB-KW"/>
</dbReference>
<comment type="similarity">
    <text evidence="11">Belongs to the ABC transporter superfamily. Macrolide exporter (TC 3.A.1.122) family.</text>
</comment>
<dbReference type="InterPro" id="IPR025857">
    <property type="entry name" value="MacB_PCD"/>
</dbReference>
<dbReference type="PROSITE" id="PS00211">
    <property type="entry name" value="ABC_TRANSPORTER_1"/>
    <property type="match status" value="1"/>
</dbReference>
<dbReference type="Pfam" id="PF02687">
    <property type="entry name" value="FtsX"/>
    <property type="match status" value="1"/>
</dbReference>
<feature type="region of interest" description="Disordered" evidence="12">
    <location>
        <begin position="198"/>
        <end position="218"/>
    </location>
</feature>
<keyword evidence="16" id="KW-1185">Reference proteome</keyword>
<keyword evidence="2" id="KW-0813">Transport</keyword>
<organism evidence="15 16">
    <name type="scientific">Sinomonas terrae</name>
    <dbReference type="NCBI Taxonomy" id="2908838"/>
    <lineage>
        <taxon>Bacteria</taxon>
        <taxon>Bacillati</taxon>
        <taxon>Actinomycetota</taxon>
        <taxon>Actinomycetes</taxon>
        <taxon>Micrococcales</taxon>
        <taxon>Micrococcaceae</taxon>
        <taxon>Sinomonas</taxon>
    </lineage>
</organism>
<keyword evidence="7 15" id="KW-0067">ATP-binding</keyword>
<dbReference type="Gene3D" id="3.40.50.300">
    <property type="entry name" value="P-loop containing nucleotide triphosphate hydrolases"/>
    <property type="match status" value="1"/>
</dbReference>
<dbReference type="InterPro" id="IPR003593">
    <property type="entry name" value="AAA+_ATPase"/>
</dbReference>
<evidence type="ECO:0000313" key="16">
    <source>
        <dbReference type="Proteomes" id="UP001202922"/>
    </source>
</evidence>
<comment type="subcellular location">
    <subcellularLocation>
        <location evidence="1">Cell inner membrane</location>
        <topology evidence="1">Multi-pass membrane protein</topology>
    </subcellularLocation>
</comment>
<name>A0ABS9U3S3_9MICC</name>
<dbReference type="InterPro" id="IPR027417">
    <property type="entry name" value="P-loop_NTPase"/>
</dbReference>
<dbReference type="PANTHER" id="PTHR42798">
    <property type="entry name" value="LIPOPROTEIN-RELEASING SYSTEM ATP-BINDING PROTEIN LOLD"/>
    <property type="match status" value="1"/>
</dbReference>
<keyword evidence="4" id="KW-0997">Cell inner membrane</keyword>
<dbReference type="InterPro" id="IPR017911">
    <property type="entry name" value="MacB-like_ATP-bd"/>
</dbReference>
<dbReference type="InterPro" id="IPR003838">
    <property type="entry name" value="ABC3_permease_C"/>
</dbReference>
<dbReference type="PANTHER" id="PTHR42798:SF2">
    <property type="entry name" value="ABC TRANSPORTER ATP-BINDING PROTEIN MG467-RELATED"/>
    <property type="match status" value="1"/>
</dbReference>
<dbReference type="PROSITE" id="PS50893">
    <property type="entry name" value="ABC_TRANSPORTER_2"/>
    <property type="match status" value="1"/>
</dbReference>
<accession>A0ABS9U3S3</accession>
<keyword evidence="8 13" id="KW-1133">Transmembrane helix</keyword>
<gene>
    <name evidence="15" type="ORF">L0M17_15195</name>
</gene>
<protein>
    <submittedName>
        <fullName evidence="15">ATP-binding cassette domain-containing protein</fullName>
    </submittedName>
</protein>
<feature type="compositionally biased region" description="Low complexity" evidence="12">
    <location>
        <begin position="200"/>
        <end position="210"/>
    </location>
</feature>
<evidence type="ECO:0000256" key="13">
    <source>
        <dbReference type="SAM" id="Phobius"/>
    </source>
</evidence>
<evidence type="ECO:0000256" key="6">
    <source>
        <dbReference type="ARBA" id="ARBA00022741"/>
    </source>
</evidence>
<dbReference type="RefSeq" id="WP_241055004.1">
    <property type="nucleotide sequence ID" value="NZ_JAKZBV010000001.1"/>
</dbReference>
<feature type="transmembrane region" description="Helical" evidence="13">
    <location>
        <begin position="550"/>
        <end position="571"/>
    </location>
</feature>